<feature type="domain" description="CSC1/OSCA1-like N-terminal transmembrane" evidence="10">
    <location>
        <begin position="211"/>
        <end position="254"/>
    </location>
</feature>
<dbReference type="InParanoid" id="E1ZKR3"/>
<feature type="domain" description="CSC1/OSCA1-like 7TM region" evidence="9">
    <location>
        <begin position="567"/>
        <end position="831"/>
    </location>
</feature>
<evidence type="ECO:0000256" key="4">
    <source>
        <dbReference type="ARBA" id="ARBA00022692"/>
    </source>
</evidence>
<dbReference type="Pfam" id="PF13967">
    <property type="entry name" value="RSN1_TM"/>
    <property type="match status" value="2"/>
</dbReference>
<keyword evidence="3" id="KW-0813">Transport</keyword>
<dbReference type="InterPro" id="IPR045122">
    <property type="entry name" value="Csc1-like"/>
</dbReference>
<evidence type="ECO:0000256" key="6">
    <source>
        <dbReference type="ARBA" id="ARBA00023136"/>
    </source>
</evidence>
<evidence type="ECO:0000259" key="10">
    <source>
        <dbReference type="Pfam" id="PF13967"/>
    </source>
</evidence>
<evidence type="ECO:0000313" key="13">
    <source>
        <dbReference type="Proteomes" id="UP000008141"/>
    </source>
</evidence>
<dbReference type="FunCoup" id="E1ZKR3">
    <property type="interactions" value="827"/>
</dbReference>
<feature type="domain" description="CSC1/OSCA1-like cytosolic" evidence="11">
    <location>
        <begin position="400"/>
        <end position="556"/>
    </location>
</feature>
<gene>
    <name evidence="12" type="ORF">CHLNCDRAFT_58512</name>
</gene>
<comment type="subcellular location">
    <subcellularLocation>
        <location evidence="1">Membrane</location>
        <topology evidence="1">Multi-pass membrane protein</topology>
    </subcellularLocation>
</comment>
<dbReference type="InterPro" id="IPR003864">
    <property type="entry name" value="CSC1/OSCA1-like_7TM"/>
</dbReference>
<proteinExistence type="inferred from homology"/>
<feature type="transmembrane region" description="Helical" evidence="8">
    <location>
        <begin position="90"/>
        <end position="109"/>
    </location>
</feature>
<feature type="transmembrane region" description="Helical" evidence="8">
    <location>
        <begin position="569"/>
        <end position="593"/>
    </location>
</feature>
<feature type="region of interest" description="Disordered" evidence="7">
    <location>
        <begin position="960"/>
        <end position="1018"/>
    </location>
</feature>
<evidence type="ECO:0000256" key="8">
    <source>
        <dbReference type="SAM" id="Phobius"/>
    </source>
</evidence>
<feature type="domain" description="CSC1/OSCA1-like N-terminal transmembrane" evidence="10">
    <location>
        <begin position="8"/>
        <end position="118"/>
    </location>
</feature>
<dbReference type="Pfam" id="PF02714">
    <property type="entry name" value="RSN1_7TM"/>
    <property type="match status" value="1"/>
</dbReference>
<evidence type="ECO:0000256" key="2">
    <source>
        <dbReference type="ARBA" id="ARBA00007779"/>
    </source>
</evidence>
<evidence type="ECO:0000256" key="5">
    <source>
        <dbReference type="ARBA" id="ARBA00022989"/>
    </source>
</evidence>
<sequence length="1018" mass="112504">MATSGKSLAITAGIYAIIALLVFIFFSWWRTTKLTRKFFSPKLYTPGEHRPPPISARFGAWVPKVLYMSEAEVIRCGGVDAAMYIKILRMGVEIFLIVSFFVLVIILPINCTGSEVDNLMSDPNGAGLESNPLYQYLVPNGTATNSSNAATGEAITTLPDVYNSTEGDPPPGMIWWRYNDDIDPRAYQQPEQVLGPNYSTYGWRWDQAYQQVDYKFTSLDKTTISNIPPRSPRLWAHAVITWVVSFFVYMCLWKYNKEALRLRIFYLLNQPPGAESHTILCQDVPGVAWGTIPNRADGTLLKIIPKSVKQQAFKQTAMLAEKGKSTVGGVGGAVGGVGSGAVKALAGNEDLESSNLAAAQALSSGGLQVDAATGRWEMRDAWAEAVAGIKAHDGSVGAMVEEEFRKIYGEDLAAVHMVHNTSALDPLVAEYEKLRLACTDLIDNYISLKRRGKEMAPKKLTVLGAAMGAWGREKYGMKPVKVDAFEFYRDRLTELRRAIHEEQGKAQEASNVFPSAFVTFKRRTSQVVGARTLMSEDLSAWRCQAAPRAEEIVWGNLGFRIWERSGRTLAMYGLYVAGMAFFMIPVAAVQGLLSMNSFLDFVNSIPIAGAFLTGMLPGLALKIFLALVPMFIVMMNKFAGMVSQSQIDLGLVSRYFYFQVVTLFLGSFIAGTFANQLNQFINDPSSIITIFGTSAPQTAIFFLTYVLLEALLTGSLTLMRLVPLIIFWVKSRFLAGTERAKARLWQNQLMAYGVLVPNDTMAFLLCLTFCTICPIIAPVGLLYFMVNYMVWKYQQVYTYTPTYQSGGLVWVRVFDQCMLGMVMFHLLMVAILGLKKSIGAPIFVLILLTFDFVFWVAVHKRFWRPQECLSLISAADMDAKEKAAKGDSRQLGKELDQEVSDRYLSPSFKFSDEQHEQTLDEAARMAAVLAGGEDEKLFAIYEEDDDVVAGDVEAPKPAASATAAAAPAAAAVPAARNSTEYEEASERFHDASSQKYNRSSYASSYASAEDEAPTPRDA</sequence>
<keyword evidence="13" id="KW-1185">Reference proteome</keyword>
<evidence type="ECO:0008006" key="14">
    <source>
        <dbReference type="Google" id="ProtNLM"/>
    </source>
</evidence>
<dbReference type="GeneID" id="17353016"/>
<dbReference type="Proteomes" id="UP000008141">
    <property type="component" value="Unassembled WGS sequence"/>
</dbReference>
<dbReference type="GO" id="GO:0005227">
    <property type="term" value="F:calcium-activated cation channel activity"/>
    <property type="evidence" value="ECO:0007669"/>
    <property type="project" value="InterPro"/>
</dbReference>
<dbReference type="OrthoDB" id="1689567at2759"/>
<comment type="similarity">
    <text evidence="2">Belongs to the CSC1 (TC 1.A.17) family.</text>
</comment>
<dbReference type="InterPro" id="IPR027815">
    <property type="entry name" value="CSC1/OSCA1-like_cyt"/>
</dbReference>
<dbReference type="GO" id="GO:0005886">
    <property type="term" value="C:plasma membrane"/>
    <property type="evidence" value="ECO:0007669"/>
    <property type="project" value="TreeGrafter"/>
</dbReference>
<dbReference type="RefSeq" id="XP_005845636.1">
    <property type="nucleotide sequence ID" value="XM_005845574.1"/>
</dbReference>
<evidence type="ECO:0000259" key="9">
    <source>
        <dbReference type="Pfam" id="PF02714"/>
    </source>
</evidence>
<feature type="transmembrane region" description="Helical" evidence="8">
    <location>
        <begin position="605"/>
        <end position="634"/>
    </location>
</feature>
<feature type="transmembrane region" description="Helical" evidence="8">
    <location>
        <begin position="762"/>
        <end position="786"/>
    </location>
</feature>
<keyword evidence="6 8" id="KW-0472">Membrane</keyword>
<dbReference type="KEGG" id="cvr:CHLNCDRAFT_58512"/>
<feature type="transmembrane region" description="Helical" evidence="8">
    <location>
        <begin position="807"/>
        <end position="832"/>
    </location>
</feature>
<evidence type="ECO:0000256" key="7">
    <source>
        <dbReference type="SAM" id="MobiDB-lite"/>
    </source>
</evidence>
<dbReference type="PANTHER" id="PTHR13018:SF5">
    <property type="entry name" value="RE44586P"/>
    <property type="match status" value="1"/>
</dbReference>
<feature type="compositionally biased region" description="Low complexity" evidence="7">
    <location>
        <begin position="960"/>
        <end position="975"/>
    </location>
</feature>
<reference evidence="12 13" key="1">
    <citation type="journal article" date="2010" name="Plant Cell">
        <title>The Chlorella variabilis NC64A genome reveals adaptation to photosymbiosis, coevolution with viruses, and cryptic sex.</title>
        <authorList>
            <person name="Blanc G."/>
            <person name="Duncan G."/>
            <person name="Agarkova I."/>
            <person name="Borodovsky M."/>
            <person name="Gurnon J."/>
            <person name="Kuo A."/>
            <person name="Lindquist E."/>
            <person name="Lucas S."/>
            <person name="Pangilinan J."/>
            <person name="Polle J."/>
            <person name="Salamov A."/>
            <person name="Terry A."/>
            <person name="Yamada T."/>
            <person name="Dunigan D.D."/>
            <person name="Grigoriev I.V."/>
            <person name="Claverie J.M."/>
            <person name="Van Etten J.L."/>
        </authorList>
    </citation>
    <scope>NUCLEOTIDE SEQUENCE [LARGE SCALE GENOMIC DNA]</scope>
    <source>
        <strain evidence="12 13">NC64A</strain>
    </source>
</reference>
<dbReference type="InterPro" id="IPR032880">
    <property type="entry name" value="CSC1/OSCA1-like_N"/>
</dbReference>
<dbReference type="Pfam" id="PF14703">
    <property type="entry name" value="PHM7_cyt"/>
    <property type="match status" value="1"/>
</dbReference>
<evidence type="ECO:0000256" key="3">
    <source>
        <dbReference type="ARBA" id="ARBA00022448"/>
    </source>
</evidence>
<organism evidence="13">
    <name type="scientific">Chlorella variabilis</name>
    <name type="common">Green alga</name>
    <dbReference type="NCBI Taxonomy" id="554065"/>
    <lineage>
        <taxon>Eukaryota</taxon>
        <taxon>Viridiplantae</taxon>
        <taxon>Chlorophyta</taxon>
        <taxon>core chlorophytes</taxon>
        <taxon>Trebouxiophyceae</taxon>
        <taxon>Chlorellales</taxon>
        <taxon>Chlorellaceae</taxon>
        <taxon>Chlorella clade</taxon>
        <taxon>Chlorella</taxon>
    </lineage>
</organism>
<feature type="transmembrane region" description="Helical" evidence="8">
    <location>
        <begin position="710"/>
        <end position="729"/>
    </location>
</feature>
<feature type="transmembrane region" description="Helical" evidence="8">
    <location>
        <begin position="655"/>
        <end position="674"/>
    </location>
</feature>
<keyword evidence="5 8" id="KW-1133">Transmembrane helix</keyword>
<dbReference type="AlphaFoldDB" id="E1ZKR3"/>
<feature type="transmembrane region" description="Helical" evidence="8">
    <location>
        <begin position="838"/>
        <end position="858"/>
    </location>
</feature>
<evidence type="ECO:0000313" key="12">
    <source>
        <dbReference type="EMBL" id="EFN53534.1"/>
    </source>
</evidence>
<dbReference type="PANTHER" id="PTHR13018">
    <property type="entry name" value="PROBABLE MEMBRANE PROTEIN DUF221-RELATED"/>
    <property type="match status" value="1"/>
</dbReference>
<keyword evidence="4 8" id="KW-0812">Transmembrane</keyword>
<feature type="transmembrane region" description="Helical" evidence="8">
    <location>
        <begin position="686"/>
        <end position="703"/>
    </location>
</feature>
<evidence type="ECO:0000259" key="11">
    <source>
        <dbReference type="Pfam" id="PF14703"/>
    </source>
</evidence>
<protein>
    <recommendedName>
        <fullName evidence="14">ERD4-related membrane protein</fullName>
    </recommendedName>
</protein>
<feature type="transmembrane region" description="Helical" evidence="8">
    <location>
        <begin position="234"/>
        <end position="253"/>
    </location>
</feature>
<name>E1ZKR3_CHLVA</name>
<evidence type="ECO:0000256" key="1">
    <source>
        <dbReference type="ARBA" id="ARBA00004141"/>
    </source>
</evidence>
<dbReference type="OMA" id="FRIWERS"/>
<dbReference type="eggNOG" id="KOG1134">
    <property type="taxonomic scope" value="Eukaryota"/>
</dbReference>
<dbReference type="EMBL" id="GL433851">
    <property type="protein sequence ID" value="EFN53534.1"/>
    <property type="molecule type" value="Genomic_DNA"/>
</dbReference>
<feature type="transmembrane region" description="Helical" evidence="8">
    <location>
        <begin position="12"/>
        <end position="29"/>
    </location>
</feature>
<accession>E1ZKR3</accession>